<dbReference type="CDD" id="cd04501">
    <property type="entry name" value="SGNH_hydrolase_like_4"/>
    <property type="match status" value="1"/>
</dbReference>
<protein>
    <submittedName>
        <fullName evidence="3">Lysophospholipase L1-like esterase</fullName>
    </submittedName>
</protein>
<gene>
    <name evidence="3" type="ORF">HDF09_004131</name>
</gene>
<dbReference type="InterPro" id="IPR036514">
    <property type="entry name" value="SGNH_hydro_sf"/>
</dbReference>
<dbReference type="Pfam" id="PF13472">
    <property type="entry name" value="Lipase_GDSL_2"/>
    <property type="match status" value="1"/>
</dbReference>
<dbReference type="InterPro" id="IPR051532">
    <property type="entry name" value="Ester_Hydrolysis_Enzymes"/>
</dbReference>
<dbReference type="InterPro" id="IPR013830">
    <property type="entry name" value="SGNH_hydro"/>
</dbReference>
<feature type="domain" description="SGNH hydrolase-type esterase" evidence="2">
    <location>
        <begin position="85"/>
        <end position="249"/>
    </location>
</feature>
<organism evidence="3 4">
    <name type="scientific">Tunturiibacter empetritectus</name>
    <dbReference type="NCBI Taxonomy" id="3069691"/>
    <lineage>
        <taxon>Bacteria</taxon>
        <taxon>Pseudomonadati</taxon>
        <taxon>Acidobacteriota</taxon>
        <taxon>Terriglobia</taxon>
        <taxon>Terriglobales</taxon>
        <taxon>Acidobacteriaceae</taxon>
        <taxon>Tunturiibacter</taxon>
    </lineage>
</organism>
<keyword evidence="4" id="KW-1185">Reference proteome</keyword>
<evidence type="ECO:0000256" key="1">
    <source>
        <dbReference type="SAM" id="SignalP"/>
    </source>
</evidence>
<dbReference type="PANTHER" id="PTHR30383">
    <property type="entry name" value="THIOESTERASE 1/PROTEASE 1/LYSOPHOSPHOLIPASE L1"/>
    <property type="match status" value="1"/>
</dbReference>
<comment type="caution">
    <text evidence="3">The sequence shown here is derived from an EMBL/GenBank/DDBJ whole genome shotgun (WGS) entry which is preliminary data.</text>
</comment>
<proteinExistence type="predicted"/>
<dbReference type="GO" id="GO:0004622">
    <property type="term" value="F:phosphatidylcholine lysophospholipase activity"/>
    <property type="evidence" value="ECO:0007669"/>
    <property type="project" value="TreeGrafter"/>
</dbReference>
<dbReference type="PANTHER" id="PTHR30383:SF5">
    <property type="entry name" value="SGNH HYDROLASE-TYPE ESTERASE DOMAIN-CONTAINING PROTEIN"/>
    <property type="match status" value="1"/>
</dbReference>
<sequence>MKVATSLLLSGALSFIASAGIAQSSTVPASPQAVDPIYILPPASLNTQQVSTLQKLGADWPQLGRYREENAKLPPPETGESRIVFMGDSITDSWGRNVPTPFFPGKSYINRGISGQTTGQMLVRFRQDVIDLSPAAVLILAGTNDLAGNTGLSSLQMIEDNLQSMCESAKAHGIRVILASVLPVSDYPWRRGLHPAAEVRQLNDWIKHYTQSNGFVYLDYYSAMTNDQGGLDAGVSPDGVHPNAAGYAIMAPLAEKAIQQPVNQTTVPTITK</sequence>
<dbReference type="SUPFAM" id="SSF52266">
    <property type="entry name" value="SGNH hydrolase"/>
    <property type="match status" value="1"/>
</dbReference>
<dbReference type="AlphaFoldDB" id="A0A7W8MT67"/>
<keyword evidence="1" id="KW-0732">Signal</keyword>
<feature type="chain" id="PRO_5030618690" evidence="1">
    <location>
        <begin position="20"/>
        <end position="272"/>
    </location>
</feature>
<accession>A0A7W8MT67</accession>
<reference evidence="3" key="1">
    <citation type="submission" date="2020-08" db="EMBL/GenBank/DDBJ databases">
        <title>Genomic Encyclopedia of Type Strains, Phase IV (KMG-V): Genome sequencing to study the core and pangenomes of soil and plant-associated prokaryotes.</title>
        <authorList>
            <person name="Whitman W."/>
        </authorList>
    </citation>
    <scope>NUCLEOTIDE SEQUENCE [LARGE SCALE GENOMIC DNA]</scope>
    <source>
        <strain evidence="3">M8UP27</strain>
    </source>
</reference>
<dbReference type="Proteomes" id="UP000568106">
    <property type="component" value="Unassembled WGS sequence"/>
</dbReference>
<dbReference type="Gene3D" id="3.40.50.1110">
    <property type="entry name" value="SGNH hydrolase"/>
    <property type="match status" value="1"/>
</dbReference>
<evidence type="ECO:0000313" key="4">
    <source>
        <dbReference type="Proteomes" id="UP000568106"/>
    </source>
</evidence>
<feature type="signal peptide" evidence="1">
    <location>
        <begin position="1"/>
        <end position="19"/>
    </location>
</feature>
<evidence type="ECO:0000259" key="2">
    <source>
        <dbReference type="Pfam" id="PF13472"/>
    </source>
</evidence>
<evidence type="ECO:0000313" key="3">
    <source>
        <dbReference type="EMBL" id="MBB5319423.1"/>
    </source>
</evidence>
<name>A0A7W8MT67_9BACT</name>
<dbReference type="EMBL" id="JACHDY010000008">
    <property type="protein sequence ID" value="MBB5319423.1"/>
    <property type="molecule type" value="Genomic_DNA"/>
</dbReference>